<feature type="transmembrane region" description="Helical" evidence="1">
    <location>
        <begin position="29"/>
        <end position="51"/>
    </location>
</feature>
<dbReference type="STRING" id="1121305.CLCOL_24510"/>
<keyword evidence="1" id="KW-1133">Transmembrane helix</keyword>
<sequence>MIFMICSGIYLLILGLLMAKKKGVSMSKGIGIYNILIGILSLIGGIVAYFLKNIGDKIFFAFTIVLVISFIIFYVLKIVDKNN</sequence>
<protein>
    <submittedName>
        <fullName evidence="2">Uncharacterized protein</fullName>
    </submittedName>
</protein>
<keyword evidence="1" id="KW-0812">Transmembrane</keyword>
<keyword evidence="3" id="KW-1185">Reference proteome</keyword>
<dbReference type="PATRIC" id="fig|1121305.3.peg.2435"/>
<comment type="caution">
    <text evidence="2">The sequence shown here is derived from an EMBL/GenBank/DDBJ whole genome shotgun (WGS) entry which is preliminary data.</text>
</comment>
<evidence type="ECO:0000256" key="1">
    <source>
        <dbReference type="SAM" id="Phobius"/>
    </source>
</evidence>
<organism evidence="2 3">
    <name type="scientific">Clostridium colicanis DSM 13634</name>
    <dbReference type="NCBI Taxonomy" id="1121305"/>
    <lineage>
        <taxon>Bacteria</taxon>
        <taxon>Bacillati</taxon>
        <taxon>Bacillota</taxon>
        <taxon>Clostridia</taxon>
        <taxon>Eubacteriales</taxon>
        <taxon>Clostridiaceae</taxon>
        <taxon>Clostridium</taxon>
    </lineage>
</organism>
<dbReference type="EMBL" id="LTBB01000018">
    <property type="protein sequence ID" value="KYH27330.1"/>
    <property type="molecule type" value="Genomic_DNA"/>
</dbReference>
<feature type="transmembrane region" description="Helical" evidence="1">
    <location>
        <begin position="58"/>
        <end position="76"/>
    </location>
</feature>
<proteinExistence type="predicted"/>
<keyword evidence="1" id="KW-0472">Membrane</keyword>
<name>A0A151AIJ2_9CLOT</name>
<dbReference type="AlphaFoldDB" id="A0A151AIJ2"/>
<dbReference type="Proteomes" id="UP000075374">
    <property type="component" value="Unassembled WGS sequence"/>
</dbReference>
<evidence type="ECO:0000313" key="2">
    <source>
        <dbReference type="EMBL" id="KYH27330.1"/>
    </source>
</evidence>
<evidence type="ECO:0000313" key="3">
    <source>
        <dbReference type="Proteomes" id="UP000075374"/>
    </source>
</evidence>
<reference evidence="2 3" key="1">
    <citation type="submission" date="2016-02" db="EMBL/GenBank/DDBJ databases">
        <title>Genome sequence of Clostridium colicanis DSM 13634.</title>
        <authorList>
            <person name="Poehlein A."/>
            <person name="Daniel R."/>
        </authorList>
    </citation>
    <scope>NUCLEOTIDE SEQUENCE [LARGE SCALE GENOMIC DNA]</scope>
    <source>
        <strain evidence="2 3">DSM 13634</strain>
    </source>
</reference>
<accession>A0A151AIJ2</accession>
<gene>
    <name evidence="2" type="ORF">CLCOL_24510</name>
</gene>